<dbReference type="InterPro" id="IPR012783">
    <property type="entry name" value="Znf_C4_TraR"/>
</dbReference>
<dbReference type="GO" id="GO:0008270">
    <property type="term" value="F:zinc ion binding"/>
    <property type="evidence" value="ECO:0007669"/>
    <property type="project" value="UniProtKB-KW"/>
</dbReference>
<dbReference type="AlphaFoldDB" id="W0LAU4"/>
<dbReference type="PROSITE" id="PS51128">
    <property type="entry name" value="ZF_DKSA_2"/>
    <property type="match status" value="1"/>
</dbReference>
<dbReference type="PANTHER" id="PTHR38777:SF1">
    <property type="entry name" value="DNAK SUPPRESSOR PROTEIN"/>
    <property type="match status" value="1"/>
</dbReference>
<gene>
    <name evidence="6" type="ORF">Z042_07710</name>
</gene>
<dbReference type="PANTHER" id="PTHR38777">
    <property type="entry name" value="FELS-2 PROPHAGE PROTEIN"/>
    <property type="match status" value="1"/>
</dbReference>
<dbReference type="Pfam" id="PF01258">
    <property type="entry name" value="zf-dskA_traR"/>
    <property type="match status" value="1"/>
</dbReference>
<evidence type="ECO:0000313" key="6">
    <source>
        <dbReference type="EMBL" id="AHG19509.1"/>
    </source>
</evidence>
<dbReference type="eggNOG" id="COG1734">
    <property type="taxonomic scope" value="Bacteria"/>
</dbReference>
<dbReference type="Proteomes" id="UP000019030">
    <property type="component" value="Chromosome"/>
</dbReference>
<evidence type="ECO:0000256" key="3">
    <source>
        <dbReference type="ARBA" id="ARBA00022833"/>
    </source>
</evidence>
<dbReference type="PROSITE" id="PS01102">
    <property type="entry name" value="ZF_DKSA_1"/>
    <property type="match status" value="1"/>
</dbReference>
<keyword evidence="1" id="KW-0479">Metal-binding</keyword>
<feature type="zinc finger region" description="dksA C4-type" evidence="4">
    <location>
        <begin position="35"/>
        <end position="59"/>
    </location>
</feature>
<dbReference type="InterPro" id="IPR020460">
    <property type="entry name" value="Znf_C4-type_bac"/>
</dbReference>
<keyword evidence="2" id="KW-0863">Zinc-finger</keyword>
<accession>W0LAU4</accession>
<dbReference type="InterPro" id="IPR000962">
    <property type="entry name" value="Znf_DskA_TraR"/>
</dbReference>
<evidence type="ECO:0000259" key="5">
    <source>
        <dbReference type="Pfam" id="PF01258"/>
    </source>
</evidence>
<keyword evidence="7" id="KW-1185">Reference proteome</keyword>
<name>W0LAU4_9GAMM</name>
<evidence type="ECO:0000256" key="2">
    <source>
        <dbReference type="ARBA" id="ARBA00022771"/>
    </source>
</evidence>
<protein>
    <recommendedName>
        <fullName evidence="5">Zinc finger DksA/TraR C4-type domain-containing protein</fullName>
    </recommendedName>
</protein>
<dbReference type="STRING" id="1441930.Z042_07710"/>
<dbReference type="KEGG" id="sfo:Z042_07710"/>
<dbReference type="SUPFAM" id="SSF57716">
    <property type="entry name" value="Glucocorticoid receptor-like (DNA-binding domain)"/>
    <property type="match status" value="1"/>
</dbReference>
<reference evidence="6 7" key="1">
    <citation type="submission" date="2014-01" db="EMBL/GenBank/DDBJ databases">
        <title>Isolation of Serratia multitudinisentens RB-25 from Ex-Landfill site.</title>
        <authorList>
            <person name="Robson E.H.J."/>
        </authorList>
    </citation>
    <scope>NUCLEOTIDE SEQUENCE [LARGE SCALE GENOMIC DNA]</scope>
    <source>
        <strain evidence="6 7">RB-25</strain>
    </source>
</reference>
<dbReference type="Gene3D" id="1.20.120.910">
    <property type="entry name" value="DksA, coiled-coil domain"/>
    <property type="match status" value="1"/>
</dbReference>
<dbReference type="PRINTS" id="PR00618">
    <property type="entry name" value="DKSAZNFINGER"/>
</dbReference>
<feature type="domain" description="Zinc finger DksA/TraR C4-type" evidence="5">
    <location>
        <begin position="35"/>
        <end position="64"/>
    </location>
</feature>
<sequence>MDELDYLQAEVDARLHRQIEQARWLPARPVSAFVCEDCGVPIPDKRRLALPGVQCCVDCQTINEAMSGRYARRGR</sequence>
<reference evidence="6 7" key="2">
    <citation type="submission" date="2015-03" db="EMBL/GenBank/DDBJ databases">
        <authorList>
            <person name="Chan K.-G."/>
        </authorList>
    </citation>
    <scope>NUCLEOTIDE SEQUENCE [LARGE SCALE GENOMIC DNA]</scope>
    <source>
        <strain evidence="6 7">RB-25</strain>
    </source>
</reference>
<organism evidence="6 7">
    <name type="scientific">Chania multitudinisentens RB-25</name>
    <dbReference type="NCBI Taxonomy" id="1441930"/>
    <lineage>
        <taxon>Bacteria</taxon>
        <taxon>Pseudomonadati</taxon>
        <taxon>Pseudomonadota</taxon>
        <taxon>Gammaproteobacteria</taxon>
        <taxon>Enterobacterales</taxon>
        <taxon>Yersiniaceae</taxon>
        <taxon>Chania</taxon>
    </lineage>
</organism>
<dbReference type="PATRIC" id="fig|1441930.4.peg.1535"/>
<dbReference type="InterPro" id="IPR020458">
    <property type="entry name" value="Znf_DskA_TraR_CS"/>
</dbReference>
<dbReference type="EMBL" id="CP007044">
    <property type="protein sequence ID" value="AHG19509.1"/>
    <property type="molecule type" value="Genomic_DNA"/>
</dbReference>
<proteinExistence type="predicted"/>
<evidence type="ECO:0000313" key="7">
    <source>
        <dbReference type="Proteomes" id="UP000019030"/>
    </source>
</evidence>
<dbReference type="NCBIfam" id="TIGR02419">
    <property type="entry name" value="C4_traR_proteo"/>
    <property type="match status" value="1"/>
</dbReference>
<evidence type="ECO:0000256" key="4">
    <source>
        <dbReference type="PROSITE-ProRule" id="PRU00510"/>
    </source>
</evidence>
<dbReference type="HOGENOM" id="CLU_158637_1_1_6"/>
<dbReference type="GO" id="GO:1900378">
    <property type="term" value="P:positive regulation of secondary metabolite biosynthetic process"/>
    <property type="evidence" value="ECO:0007669"/>
    <property type="project" value="TreeGrafter"/>
</dbReference>
<evidence type="ECO:0000256" key="1">
    <source>
        <dbReference type="ARBA" id="ARBA00022723"/>
    </source>
</evidence>
<keyword evidence="3" id="KW-0862">Zinc</keyword>
<dbReference type="OrthoDB" id="962301at2"/>